<proteinExistence type="predicted"/>
<organism evidence="1 2">
    <name type="scientific">Thalassotalea insulae</name>
    <dbReference type="NCBI Taxonomy" id="2056778"/>
    <lineage>
        <taxon>Bacteria</taxon>
        <taxon>Pseudomonadati</taxon>
        <taxon>Pseudomonadota</taxon>
        <taxon>Gammaproteobacteria</taxon>
        <taxon>Alteromonadales</taxon>
        <taxon>Colwelliaceae</taxon>
        <taxon>Thalassotalea</taxon>
    </lineage>
</organism>
<dbReference type="EMBL" id="BSST01000001">
    <property type="protein sequence ID" value="GLX77822.1"/>
    <property type="molecule type" value="Genomic_DNA"/>
</dbReference>
<dbReference type="Proteomes" id="UP001157186">
    <property type="component" value="Unassembled WGS sequence"/>
</dbReference>
<accession>A0ABQ6GT40</accession>
<name>A0ABQ6GT40_9GAMM</name>
<evidence type="ECO:0000313" key="2">
    <source>
        <dbReference type="Proteomes" id="UP001157186"/>
    </source>
</evidence>
<keyword evidence="2" id="KW-1185">Reference proteome</keyword>
<comment type="caution">
    <text evidence="1">The sequence shown here is derived from an EMBL/GenBank/DDBJ whole genome shotgun (WGS) entry which is preliminary data.</text>
</comment>
<gene>
    <name evidence="1" type="ORF">tinsulaeT_11620</name>
</gene>
<evidence type="ECO:0008006" key="3">
    <source>
        <dbReference type="Google" id="ProtNLM"/>
    </source>
</evidence>
<dbReference type="InterPro" id="IPR021559">
    <property type="entry name" value="DUF3019"/>
</dbReference>
<evidence type="ECO:0000313" key="1">
    <source>
        <dbReference type="EMBL" id="GLX77822.1"/>
    </source>
</evidence>
<sequence>MYSKLGKGIAWFFAVICGLTTMTVIASQEALQDRTNKTKVNFQAKPANCVALRQGRTCFATVSLSWHTANRGHFCIYEKASNKVMQCWNNSQGNTLQFEFESNEKIAYQLRATEQNIIIAETSVDVSWVHKATVRKRRWRLF</sequence>
<dbReference type="Pfam" id="PF11456">
    <property type="entry name" value="DUF3019"/>
    <property type="match status" value="1"/>
</dbReference>
<reference evidence="1 2" key="1">
    <citation type="submission" date="2023-03" db="EMBL/GenBank/DDBJ databases">
        <title>Draft genome sequence of Thalassotalea insulae KCTC 62186T.</title>
        <authorList>
            <person name="Sawabe T."/>
        </authorList>
    </citation>
    <scope>NUCLEOTIDE SEQUENCE [LARGE SCALE GENOMIC DNA]</scope>
    <source>
        <strain evidence="1 2">KCTC 62186</strain>
    </source>
</reference>
<protein>
    <recommendedName>
        <fullName evidence="3">DUF3019 domain-containing protein</fullName>
    </recommendedName>
</protein>